<feature type="compositionally biased region" description="Basic and acidic residues" evidence="1">
    <location>
        <begin position="9"/>
        <end position="28"/>
    </location>
</feature>
<reference evidence="2 3" key="1">
    <citation type="submission" date="2018-11" db="EMBL/GenBank/DDBJ databases">
        <authorList>
            <consortium name="Pathogen Informatics"/>
        </authorList>
    </citation>
    <scope>NUCLEOTIDE SEQUENCE [LARGE SCALE GENOMIC DNA]</scope>
</reference>
<feature type="region of interest" description="Disordered" evidence="1">
    <location>
        <begin position="65"/>
        <end position="155"/>
    </location>
</feature>
<evidence type="ECO:0000313" key="2">
    <source>
        <dbReference type="EMBL" id="VDM66932.1"/>
    </source>
</evidence>
<gene>
    <name evidence="2" type="ORF">SVUK_LOCUS1930</name>
</gene>
<accession>A0A3P7KGV4</accession>
<keyword evidence="3" id="KW-1185">Reference proteome</keyword>
<dbReference type="Proteomes" id="UP000270094">
    <property type="component" value="Unassembled WGS sequence"/>
</dbReference>
<dbReference type="AlphaFoldDB" id="A0A3P7KGV4"/>
<name>A0A3P7KGV4_STRVU</name>
<sequence length="155" mass="16878">MKLLQPKPRSAEVLRKSEGSKEHSKESTIQKNIPGCRKNNEESPVSPSKAKIVYKIPKQYVIAAPKKGATSLMPPMKPPIRPTQRTPKEKEAVLRPKLSNKMGSIEGEGKPKREESTPGQAEDRRKDSPGAATNGPSSAEPTARNGGDEKEENGD</sequence>
<dbReference type="EMBL" id="UYYB01004099">
    <property type="protein sequence ID" value="VDM66932.1"/>
    <property type="molecule type" value="Genomic_DNA"/>
</dbReference>
<feature type="compositionally biased region" description="Basic and acidic residues" evidence="1">
    <location>
        <begin position="107"/>
        <end position="128"/>
    </location>
</feature>
<evidence type="ECO:0000313" key="3">
    <source>
        <dbReference type="Proteomes" id="UP000270094"/>
    </source>
</evidence>
<organism evidence="2 3">
    <name type="scientific">Strongylus vulgaris</name>
    <name type="common">Blood worm</name>
    <dbReference type="NCBI Taxonomy" id="40348"/>
    <lineage>
        <taxon>Eukaryota</taxon>
        <taxon>Metazoa</taxon>
        <taxon>Ecdysozoa</taxon>
        <taxon>Nematoda</taxon>
        <taxon>Chromadorea</taxon>
        <taxon>Rhabditida</taxon>
        <taxon>Rhabditina</taxon>
        <taxon>Rhabditomorpha</taxon>
        <taxon>Strongyloidea</taxon>
        <taxon>Strongylidae</taxon>
        <taxon>Strongylus</taxon>
    </lineage>
</organism>
<feature type="region of interest" description="Disordered" evidence="1">
    <location>
        <begin position="1"/>
        <end position="51"/>
    </location>
</feature>
<proteinExistence type="predicted"/>
<evidence type="ECO:0000256" key="1">
    <source>
        <dbReference type="SAM" id="MobiDB-lite"/>
    </source>
</evidence>
<protein>
    <submittedName>
        <fullName evidence="2">Uncharacterized protein</fullName>
    </submittedName>
</protein>